<feature type="compositionally biased region" description="Low complexity" evidence="1">
    <location>
        <begin position="62"/>
        <end position="74"/>
    </location>
</feature>
<dbReference type="Proteomes" id="UP000661607">
    <property type="component" value="Unassembled WGS sequence"/>
</dbReference>
<evidence type="ECO:0000313" key="2">
    <source>
        <dbReference type="EMBL" id="MBE1560865.1"/>
    </source>
</evidence>
<name>A0ABR9KGB9_9ACTN</name>
<evidence type="ECO:0000313" key="3">
    <source>
        <dbReference type="Proteomes" id="UP000661607"/>
    </source>
</evidence>
<keyword evidence="3" id="KW-1185">Reference proteome</keyword>
<reference evidence="2 3" key="1">
    <citation type="submission" date="2020-10" db="EMBL/GenBank/DDBJ databases">
        <title>Sequencing the genomes of 1000 actinobacteria strains.</title>
        <authorList>
            <person name="Klenk H.-P."/>
        </authorList>
    </citation>
    <scope>NUCLEOTIDE SEQUENCE [LARGE SCALE GENOMIC DNA]</scope>
    <source>
        <strain evidence="2 3">DSM 43748</strain>
    </source>
</reference>
<organism evidence="2 3">
    <name type="scientific">Nonomuraea africana</name>
    <dbReference type="NCBI Taxonomy" id="46171"/>
    <lineage>
        <taxon>Bacteria</taxon>
        <taxon>Bacillati</taxon>
        <taxon>Actinomycetota</taxon>
        <taxon>Actinomycetes</taxon>
        <taxon>Streptosporangiales</taxon>
        <taxon>Streptosporangiaceae</taxon>
        <taxon>Nonomuraea</taxon>
    </lineage>
</organism>
<gene>
    <name evidence="2" type="ORF">H4W81_003644</name>
</gene>
<accession>A0ABR9KGB9</accession>
<evidence type="ECO:0000256" key="1">
    <source>
        <dbReference type="SAM" id="MobiDB-lite"/>
    </source>
</evidence>
<dbReference type="EMBL" id="JADBEF010000001">
    <property type="protein sequence ID" value="MBE1560865.1"/>
    <property type="molecule type" value="Genomic_DNA"/>
</dbReference>
<feature type="compositionally biased region" description="Low complexity" evidence="1">
    <location>
        <begin position="17"/>
        <end position="32"/>
    </location>
</feature>
<comment type="caution">
    <text evidence="2">The sequence shown here is derived from an EMBL/GenBank/DDBJ whole genome shotgun (WGS) entry which is preliminary data.</text>
</comment>
<protein>
    <submittedName>
        <fullName evidence="2">Uncharacterized protein</fullName>
    </submittedName>
</protein>
<sequence>MASTISTSSNPAASKRSSVPASVVTPSSSFSAKAGGSPDPVALADQGEAVGAQHRAHEVEGAGEAAADPGGADAGDQIEALLGRVGARVALDERDAVGDAQLGRAFAGGGEEDLADVHADPGQSVAGRPAVEHLGLAAREVELPGSLPDAADLAEQVELVVGDRIQEAMPGFGDLVEAQ</sequence>
<feature type="region of interest" description="Disordered" evidence="1">
    <location>
        <begin position="1"/>
        <end position="74"/>
    </location>
</feature>
<feature type="compositionally biased region" description="Polar residues" evidence="1">
    <location>
        <begin position="1"/>
        <end position="16"/>
    </location>
</feature>
<proteinExistence type="predicted"/>